<feature type="transmembrane region" description="Helical" evidence="6">
    <location>
        <begin position="89"/>
        <end position="113"/>
    </location>
</feature>
<dbReference type="AlphaFoldDB" id="A0A3B0RFM7"/>
<organism evidence="7">
    <name type="scientific">hydrothermal vent metagenome</name>
    <dbReference type="NCBI Taxonomy" id="652676"/>
    <lineage>
        <taxon>unclassified sequences</taxon>
        <taxon>metagenomes</taxon>
        <taxon>ecological metagenomes</taxon>
    </lineage>
</organism>
<sequence>MGVKIDRRPIWVLLGLKGLRTFFFLAIFAAFLYVVWMPLPEGLTPEGKNAIAIFLLCLVFWVSNVIPLAVTSIFAIVLVPLLGVMPREVVYGLFGNEAVFFILGAFILAGAVMHSGLSNRIALAIMERNGNSPKGLLLRIYLLSAVLSCFMSEHAVAAMLFPIVFEIAKGLELRPGKSGYGKLLFLSLAWGCIIGGIATFLGGARVPLAVGILKETTGATIGFFEYSVAVMPIAVIMLAIGYVVLTRSFKCEITSVAKAHAVLEKRIHAMGKMTVNEYAVGTVLVLTVFAWIIWGHSQGLATIALFSVVVLFILKLVRWKDIEEYVNWGIILMYGGAIILGTALEQSGAAYWLADRAIGGWISSPWAAVAFFSFLTLLFTVGISNAAVIAILLPVAVGLTSSFGMNPTVVAYAIAVPAGLAFCLPLSTPANAIVVASNYISVRDMAKIGIIMSLCAWIVFNLVARFYWPLVGIQG</sequence>
<feature type="transmembrane region" description="Helical" evidence="6">
    <location>
        <begin position="21"/>
        <end position="39"/>
    </location>
</feature>
<feature type="transmembrane region" description="Helical" evidence="6">
    <location>
        <begin position="329"/>
        <end position="354"/>
    </location>
</feature>
<evidence type="ECO:0000313" key="7">
    <source>
        <dbReference type="EMBL" id="VAV83443.1"/>
    </source>
</evidence>
<keyword evidence="3 6" id="KW-0812">Transmembrane</keyword>
<feature type="transmembrane region" description="Helical" evidence="6">
    <location>
        <begin position="448"/>
        <end position="468"/>
    </location>
</feature>
<proteinExistence type="inferred from homology"/>
<feature type="transmembrane region" description="Helical" evidence="6">
    <location>
        <begin position="223"/>
        <end position="245"/>
    </location>
</feature>
<feature type="transmembrane region" description="Helical" evidence="6">
    <location>
        <begin position="275"/>
        <end position="294"/>
    </location>
</feature>
<dbReference type="PANTHER" id="PTHR10283:SF82">
    <property type="entry name" value="SOLUTE CARRIER FAMILY 13 MEMBER 2"/>
    <property type="match status" value="1"/>
</dbReference>
<dbReference type="GO" id="GO:0005886">
    <property type="term" value="C:plasma membrane"/>
    <property type="evidence" value="ECO:0007669"/>
    <property type="project" value="TreeGrafter"/>
</dbReference>
<dbReference type="InterPro" id="IPR001898">
    <property type="entry name" value="SLC13A/DASS"/>
</dbReference>
<dbReference type="EMBL" id="UOEA01000041">
    <property type="protein sequence ID" value="VAV83443.1"/>
    <property type="molecule type" value="Genomic_DNA"/>
</dbReference>
<evidence type="ECO:0000256" key="4">
    <source>
        <dbReference type="ARBA" id="ARBA00022989"/>
    </source>
</evidence>
<dbReference type="GO" id="GO:1905039">
    <property type="term" value="P:carboxylic acid transmembrane transport"/>
    <property type="evidence" value="ECO:0007669"/>
    <property type="project" value="UniProtKB-ARBA"/>
</dbReference>
<evidence type="ECO:0000256" key="6">
    <source>
        <dbReference type="SAM" id="Phobius"/>
    </source>
</evidence>
<feature type="transmembrane region" description="Helical" evidence="6">
    <location>
        <begin position="366"/>
        <end position="397"/>
    </location>
</feature>
<dbReference type="InterPro" id="IPR030676">
    <property type="entry name" value="CitT-rel"/>
</dbReference>
<dbReference type="GO" id="GO:0008514">
    <property type="term" value="F:organic anion transmembrane transporter activity"/>
    <property type="evidence" value="ECO:0007669"/>
    <property type="project" value="UniProtKB-ARBA"/>
</dbReference>
<reference evidence="7" key="1">
    <citation type="submission" date="2018-06" db="EMBL/GenBank/DDBJ databases">
        <authorList>
            <person name="Zhirakovskaya E."/>
        </authorList>
    </citation>
    <scope>NUCLEOTIDE SEQUENCE</scope>
</reference>
<dbReference type="NCBIfam" id="TIGR00785">
    <property type="entry name" value="dass"/>
    <property type="match status" value="1"/>
</dbReference>
<dbReference type="PIRSF" id="PIRSF002457">
    <property type="entry name" value="DASS"/>
    <property type="match status" value="1"/>
</dbReference>
<evidence type="ECO:0000256" key="2">
    <source>
        <dbReference type="ARBA" id="ARBA00007349"/>
    </source>
</evidence>
<evidence type="ECO:0000256" key="5">
    <source>
        <dbReference type="ARBA" id="ARBA00023136"/>
    </source>
</evidence>
<gene>
    <name evidence="7" type="ORF">MNBD_DELTA01-2039</name>
</gene>
<feature type="transmembrane region" description="Helical" evidence="6">
    <location>
        <begin position="140"/>
        <end position="163"/>
    </location>
</feature>
<comment type="similarity">
    <text evidence="2">Belongs to the SLC13A/DASS transporter (TC 2.A.47) family. DIT1 subfamily.</text>
</comment>
<accession>A0A3B0RFM7</accession>
<feature type="transmembrane region" description="Helical" evidence="6">
    <location>
        <begin position="300"/>
        <end position="317"/>
    </location>
</feature>
<feature type="transmembrane region" description="Helical" evidence="6">
    <location>
        <begin position="183"/>
        <end position="203"/>
    </location>
</feature>
<comment type="subcellular location">
    <subcellularLocation>
        <location evidence="1">Membrane</location>
        <topology evidence="1">Multi-pass membrane protein</topology>
    </subcellularLocation>
</comment>
<protein>
    <submittedName>
        <fullName evidence="7">Sodium-dependent anion transporter family</fullName>
    </submittedName>
</protein>
<dbReference type="Pfam" id="PF00939">
    <property type="entry name" value="Na_sulph_symp"/>
    <property type="match status" value="1"/>
</dbReference>
<name>A0A3B0RFM7_9ZZZZ</name>
<dbReference type="PANTHER" id="PTHR10283">
    <property type="entry name" value="SOLUTE CARRIER FAMILY 13 MEMBER"/>
    <property type="match status" value="1"/>
</dbReference>
<keyword evidence="4 6" id="KW-1133">Transmembrane helix</keyword>
<feature type="transmembrane region" description="Helical" evidence="6">
    <location>
        <begin position="409"/>
        <end position="428"/>
    </location>
</feature>
<feature type="transmembrane region" description="Helical" evidence="6">
    <location>
        <begin position="51"/>
        <end position="82"/>
    </location>
</feature>
<evidence type="ECO:0000256" key="1">
    <source>
        <dbReference type="ARBA" id="ARBA00004141"/>
    </source>
</evidence>
<keyword evidence="5 6" id="KW-0472">Membrane</keyword>
<evidence type="ECO:0000256" key="3">
    <source>
        <dbReference type="ARBA" id="ARBA00022692"/>
    </source>
</evidence>